<accession>A0A6M3J0L8</accession>
<dbReference type="GO" id="GO:0045893">
    <property type="term" value="P:positive regulation of DNA-templated transcription"/>
    <property type="evidence" value="ECO:0007669"/>
    <property type="project" value="TreeGrafter"/>
</dbReference>
<keyword evidence="8" id="KW-0255">Endonuclease</keyword>
<keyword evidence="2" id="KW-0346">Stress response</keyword>
<keyword evidence="8" id="KW-0378">Hydrolase</keyword>
<evidence type="ECO:0000256" key="3">
    <source>
        <dbReference type="ARBA" id="ARBA00023125"/>
    </source>
</evidence>
<dbReference type="SUPFAM" id="SSF54171">
    <property type="entry name" value="DNA-binding domain"/>
    <property type="match status" value="1"/>
</dbReference>
<keyword evidence="8" id="KW-0540">Nuclease</keyword>
<dbReference type="InterPro" id="IPR016177">
    <property type="entry name" value="DNA-bd_dom_sf"/>
</dbReference>
<evidence type="ECO:0000256" key="5">
    <source>
        <dbReference type="ARBA" id="ARBA00023163"/>
    </source>
</evidence>
<dbReference type="InterPro" id="IPR001471">
    <property type="entry name" value="AP2/ERF_dom"/>
</dbReference>
<dbReference type="GO" id="GO:0004519">
    <property type="term" value="F:endonuclease activity"/>
    <property type="evidence" value="ECO:0007669"/>
    <property type="project" value="UniProtKB-KW"/>
</dbReference>
<keyword evidence="5" id="KW-0804">Transcription</keyword>
<dbReference type="GO" id="GO:0003700">
    <property type="term" value="F:DNA-binding transcription factor activity"/>
    <property type="evidence" value="ECO:0007669"/>
    <property type="project" value="InterPro"/>
</dbReference>
<dbReference type="GO" id="GO:0006950">
    <property type="term" value="P:response to stress"/>
    <property type="evidence" value="ECO:0007669"/>
    <property type="project" value="TreeGrafter"/>
</dbReference>
<evidence type="ECO:0000259" key="7">
    <source>
        <dbReference type="PROSITE" id="PS51032"/>
    </source>
</evidence>
<dbReference type="GO" id="GO:0005634">
    <property type="term" value="C:nucleus"/>
    <property type="evidence" value="ECO:0007669"/>
    <property type="project" value="TreeGrafter"/>
</dbReference>
<gene>
    <name evidence="8" type="ORF">MM415B00647_0021</name>
</gene>
<dbReference type="SMART" id="SM00380">
    <property type="entry name" value="AP2"/>
    <property type="match status" value="1"/>
</dbReference>
<keyword evidence="1" id="KW-0805">Transcription regulation</keyword>
<feature type="domain" description="AP2/ERF" evidence="7">
    <location>
        <begin position="58"/>
        <end position="118"/>
    </location>
</feature>
<feature type="compositionally biased region" description="Polar residues" evidence="6">
    <location>
        <begin position="45"/>
        <end position="57"/>
    </location>
</feature>
<feature type="region of interest" description="Disordered" evidence="6">
    <location>
        <begin position="38"/>
        <end position="59"/>
    </location>
</feature>
<sequence length="120" mass="14239">MKRPKLNITIQDIQQEIKTSNASNVEYELRKMREYRRSNSEGRYVQQNRTAKNTSKSGYRGVYKDKNVLRRHNFWMAQIRRKGKCHYLGHFETKEEAARARDKAAKAIYGELAILNFPDE</sequence>
<dbReference type="Gene3D" id="3.30.730.10">
    <property type="entry name" value="AP2/ERF domain"/>
    <property type="match status" value="1"/>
</dbReference>
<evidence type="ECO:0000256" key="2">
    <source>
        <dbReference type="ARBA" id="ARBA00023016"/>
    </source>
</evidence>
<dbReference type="InterPro" id="IPR036955">
    <property type="entry name" value="AP2/ERF_dom_sf"/>
</dbReference>
<dbReference type="GO" id="GO:0000976">
    <property type="term" value="F:transcription cis-regulatory region binding"/>
    <property type="evidence" value="ECO:0007669"/>
    <property type="project" value="TreeGrafter"/>
</dbReference>
<dbReference type="PANTHER" id="PTHR31241:SF62">
    <property type="entry name" value="DEHYDRATION-RESPONSIVE ELEMENT-BINDING PROTEIN 2D"/>
    <property type="match status" value="1"/>
</dbReference>
<dbReference type="PROSITE" id="PS51032">
    <property type="entry name" value="AP2_ERF"/>
    <property type="match status" value="1"/>
</dbReference>
<evidence type="ECO:0000313" key="8">
    <source>
        <dbReference type="EMBL" id="QJA63148.1"/>
    </source>
</evidence>
<keyword evidence="4" id="KW-0010">Activator</keyword>
<dbReference type="EMBL" id="MT141491">
    <property type="protein sequence ID" value="QJA63148.1"/>
    <property type="molecule type" value="Genomic_DNA"/>
</dbReference>
<dbReference type="PANTHER" id="PTHR31241">
    <property type="entry name" value="DEHYDRATION-RESPONSIVE ELEMENT-BINDING PROTEIN 2C"/>
    <property type="match status" value="1"/>
</dbReference>
<evidence type="ECO:0000256" key="6">
    <source>
        <dbReference type="SAM" id="MobiDB-lite"/>
    </source>
</evidence>
<evidence type="ECO:0000256" key="4">
    <source>
        <dbReference type="ARBA" id="ARBA00023159"/>
    </source>
</evidence>
<evidence type="ECO:0000256" key="1">
    <source>
        <dbReference type="ARBA" id="ARBA00023015"/>
    </source>
</evidence>
<dbReference type="AlphaFoldDB" id="A0A6M3J0L8"/>
<reference evidence="8" key="1">
    <citation type="submission" date="2020-03" db="EMBL/GenBank/DDBJ databases">
        <title>The deep terrestrial virosphere.</title>
        <authorList>
            <person name="Holmfeldt K."/>
            <person name="Nilsson E."/>
            <person name="Simone D."/>
            <person name="Lopez-Fernandez M."/>
            <person name="Wu X."/>
            <person name="de Brujin I."/>
            <person name="Lundin D."/>
            <person name="Andersson A."/>
            <person name="Bertilsson S."/>
            <person name="Dopson M."/>
        </authorList>
    </citation>
    <scope>NUCLEOTIDE SEQUENCE</scope>
    <source>
        <strain evidence="8">MM415B00647</strain>
    </source>
</reference>
<name>A0A6M3J0L8_9ZZZZ</name>
<proteinExistence type="predicted"/>
<keyword evidence="3" id="KW-0238">DNA-binding</keyword>
<protein>
    <submittedName>
        <fullName evidence="8">Putative HNH endonuclease</fullName>
    </submittedName>
</protein>
<organism evidence="8">
    <name type="scientific">viral metagenome</name>
    <dbReference type="NCBI Taxonomy" id="1070528"/>
    <lineage>
        <taxon>unclassified sequences</taxon>
        <taxon>metagenomes</taxon>
        <taxon>organismal metagenomes</taxon>
    </lineage>
</organism>